<evidence type="ECO:0000256" key="2">
    <source>
        <dbReference type="ARBA" id="ARBA00022630"/>
    </source>
</evidence>
<dbReference type="InterPro" id="IPR050493">
    <property type="entry name" value="FAD-dep_Monooxygenase_BioMet"/>
</dbReference>
<dbReference type="Pfam" id="PF01494">
    <property type="entry name" value="FAD_binding_3"/>
    <property type="match status" value="1"/>
</dbReference>
<dbReference type="GO" id="GO:0018669">
    <property type="term" value="F:3-hydroxybenzoate 6-monooxygenase activity"/>
    <property type="evidence" value="ECO:0007669"/>
    <property type="project" value="UniProtKB-EC"/>
</dbReference>
<evidence type="ECO:0000313" key="7">
    <source>
        <dbReference type="EMBL" id="OIQ71140.1"/>
    </source>
</evidence>
<dbReference type="EC" id="1.14.13.24" evidence="7"/>
<evidence type="ECO:0000256" key="1">
    <source>
        <dbReference type="ARBA" id="ARBA00001974"/>
    </source>
</evidence>
<evidence type="ECO:0000256" key="5">
    <source>
        <dbReference type="ARBA" id="ARBA00023033"/>
    </source>
</evidence>
<dbReference type="PANTHER" id="PTHR13789">
    <property type="entry name" value="MONOOXYGENASE"/>
    <property type="match status" value="1"/>
</dbReference>
<dbReference type="InterPro" id="IPR002938">
    <property type="entry name" value="FAD-bd"/>
</dbReference>
<organism evidence="7">
    <name type="scientific">mine drainage metagenome</name>
    <dbReference type="NCBI Taxonomy" id="410659"/>
    <lineage>
        <taxon>unclassified sequences</taxon>
        <taxon>metagenomes</taxon>
        <taxon>ecological metagenomes</taxon>
    </lineage>
</organism>
<reference evidence="7" key="1">
    <citation type="submission" date="2016-10" db="EMBL/GenBank/DDBJ databases">
        <title>Sequence of Gallionella enrichment culture.</title>
        <authorList>
            <person name="Poehlein A."/>
            <person name="Muehling M."/>
            <person name="Daniel R."/>
        </authorList>
    </citation>
    <scope>NUCLEOTIDE SEQUENCE</scope>
</reference>
<dbReference type="PANTHER" id="PTHR13789:SF318">
    <property type="entry name" value="GERANYLGERANYL DIPHOSPHATE REDUCTASE"/>
    <property type="match status" value="1"/>
</dbReference>
<keyword evidence="2" id="KW-0285">Flavoprotein</keyword>
<evidence type="ECO:0000259" key="6">
    <source>
        <dbReference type="Pfam" id="PF01494"/>
    </source>
</evidence>
<comment type="caution">
    <text evidence="7">The sequence shown here is derived from an EMBL/GenBank/DDBJ whole genome shotgun (WGS) entry which is preliminary data.</text>
</comment>
<dbReference type="InterPro" id="IPR036188">
    <property type="entry name" value="FAD/NAD-bd_sf"/>
</dbReference>
<sequence length="128" mass="13343">MRGAHEQAQGRVALLGDAAHPMLPYLAQGAAMAIEDSAALAGVLGAGGLFDGSAPLDPAGVGVAGQLQLYAHQRWQRNARVQSKAIGNGGVFHATGLFRLGRDMAMRVFGQSLLDQPWLYAGGPLPLR</sequence>
<dbReference type="EMBL" id="MLJW01003863">
    <property type="protein sequence ID" value="OIQ71140.1"/>
    <property type="molecule type" value="Genomic_DNA"/>
</dbReference>
<keyword evidence="4 7" id="KW-0560">Oxidoreductase</keyword>
<dbReference type="Gene3D" id="3.50.50.60">
    <property type="entry name" value="FAD/NAD(P)-binding domain"/>
    <property type="match status" value="1"/>
</dbReference>
<dbReference type="GO" id="GO:0071949">
    <property type="term" value="F:FAD binding"/>
    <property type="evidence" value="ECO:0007669"/>
    <property type="project" value="InterPro"/>
</dbReference>
<evidence type="ECO:0000256" key="3">
    <source>
        <dbReference type="ARBA" id="ARBA00022827"/>
    </source>
</evidence>
<comment type="cofactor">
    <cofactor evidence="1">
        <name>FAD</name>
        <dbReference type="ChEBI" id="CHEBI:57692"/>
    </cofactor>
</comment>
<gene>
    <name evidence="7" type="primary">xlnD_1</name>
    <name evidence="7" type="ORF">GALL_472470</name>
</gene>
<dbReference type="SUPFAM" id="SSF51905">
    <property type="entry name" value="FAD/NAD(P)-binding domain"/>
    <property type="match status" value="1"/>
</dbReference>
<proteinExistence type="predicted"/>
<keyword evidence="3" id="KW-0274">FAD</keyword>
<evidence type="ECO:0000256" key="4">
    <source>
        <dbReference type="ARBA" id="ARBA00023002"/>
    </source>
</evidence>
<keyword evidence="5" id="KW-0503">Monooxygenase</keyword>
<feature type="domain" description="FAD-binding" evidence="6">
    <location>
        <begin position="5"/>
        <end position="45"/>
    </location>
</feature>
<name>A0A1J5PU63_9ZZZZ</name>
<dbReference type="AlphaFoldDB" id="A0A1J5PU63"/>
<protein>
    <submittedName>
        <fullName evidence="7">3-hydroxybenzoate 6-hydroxylase 1</fullName>
        <ecNumber evidence="7">1.14.13.24</ecNumber>
    </submittedName>
</protein>
<accession>A0A1J5PU63</accession>